<dbReference type="InterPro" id="IPR050616">
    <property type="entry name" value="CPA3_Na-H_Antiporter_A"/>
</dbReference>
<feature type="transmembrane region" description="Helical" evidence="10">
    <location>
        <begin position="683"/>
        <end position="703"/>
    </location>
</feature>
<feature type="transmembrane region" description="Helical" evidence="10">
    <location>
        <begin position="6"/>
        <end position="23"/>
    </location>
</feature>
<keyword evidence="7" id="KW-0406">Ion transport</keyword>
<dbReference type="Pfam" id="PF13244">
    <property type="entry name" value="MbhD"/>
    <property type="match status" value="1"/>
</dbReference>
<dbReference type="InterPro" id="IPR001516">
    <property type="entry name" value="Proton_antipo_N"/>
</dbReference>
<feature type="transmembrane region" description="Helical" evidence="10">
    <location>
        <begin position="652"/>
        <end position="671"/>
    </location>
</feature>
<comment type="subcellular location">
    <subcellularLocation>
        <location evidence="1">Cell membrane</location>
        <topology evidence="1">Multi-pass membrane protein</topology>
    </subcellularLocation>
    <subcellularLocation>
        <location evidence="9">Membrane</location>
        <topology evidence="9">Multi-pass membrane protein</topology>
    </subcellularLocation>
</comment>
<evidence type="ECO:0000256" key="2">
    <source>
        <dbReference type="ARBA" id="ARBA00022448"/>
    </source>
</evidence>
<keyword evidence="17" id="KW-1185">Reference proteome</keyword>
<dbReference type="InterPro" id="IPR001750">
    <property type="entry name" value="ND/Mrp_TM"/>
</dbReference>
<evidence type="ECO:0000256" key="7">
    <source>
        <dbReference type="ARBA" id="ARBA00023065"/>
    </source>
</evidence>
<dbReference type="PRINTS" id="PR01434">
    <property type="entry name" value="NADHDHGNASE5"/>
</dbReference>
<evidence type="ECO:0000259" key="11">
    <source>
        <dbReference type="Pfam" id="PF00361"/>
    </source>
</evidence>
<proteinExistence type="predicted"/>
<feature type="domain" description="NADH:quinone oxidoreductase/Mrp antiporter transmembrane" evidence="11">
    <location>
        <begin position="121"/>
        <end position="406"/>
    </location>
</feature>
<dbReference type="Proteomes" id="UP000515743">
    <property type="component" value="Chromosome"/>
</dbReference>
<keyword evidence="4" id="KW-1003">Cell membrane</keyword>
<dbReference type="PANTHER" id="PTHR43373:SF1">
    <property type="entry name" value="NA(+)_H(+) ANTIPORTER SUBUNIT A"/>
    <property type="match status" value="1"/>
</dbReference>
<feature type="transmembrane region" description="Helical" evidence="10">
    <location>
        <begin position="848"/>
        <end position="868"/>
    </location>
</feature>
<feature type="transmembrane region" description="Helical" evidence="10">
    <location>
        <begin position="603"/>
        <end position="619"/>
    </location>
</feature>
<keyword evidence="2" id="KW-0813">Transport</keyword>
<dbReference type="AlphaFoldDB" id="A0A7G7CQD9"/>
<dbReference type="Pfam" id="PF04039">
    <property type="entry name" value="MnhB"/>
    <property type="match status" value="1"/>
</dbReference>
<reference evidence="16 17" key="1">
    <citation type="submission" date="2020-07" db="EMBL/GenBank/DDBJ databases">
        <title>Complete genome and description of Corynebacterium incognita strain Marseille-Q3630 sp. nov.</title>
        <authorList>
            <person name="Boxberger M."/>
        </authorList>
    </citation>
    <scope>NUCLEOTIDE SEQUENCE [LARGE SCALE GENOMIC DNA]</scope>
    <source>
        <strain evidence="16 17">Marseille-Q3630</strain>
    </source>
</reference>
<keyword evidence="3" id="KW-0050">Antiport</keyword>
<feature type="transmembrane region" description="Helical" evidence="10">
    <location>
        <begin position="103"/>
        <end position="119"/>
    </location>
</feature>
<dbReference type="InterPro" id="IPR025383">
    <property type="entry name" value="MrpA_C/MbhD"/>
</dbReference>
<feature type="domain" description="MrpA C-terminal/MbhD" evidence="14">
    <location>
        <begin position="607"/>
        <end position="671"/>
    </location>
</feature>
<feature type="transmembrane region" description="Helical" evidence="10">
    <location>
        <begin position="452"/>
        <end position="474"/>
    </location>
</feature>
<dbReference type="EMBL" id="CP059404">
    <property type="protein sequence ID" value="QNE89805.1"/>
    <property type="molecule type" value="Genomic_DNA"/>
</dbReference>
<evidence type="ECO:0000259" key="14">
    <source>
        <dbReference type="Pfam" id="PF13244"/>
    </source>
</evidence>
<dbReference type="RefSeq" id="WP_185176179.1">
    <property type="nucleotide sequence ID" value="NZ_CP059404.1"/>
</dbReference>
<feature type="transmembrane region" description="Helical" evidence="10">
    <location>
        <begin position="30"/>
        <end position="52"/>
    </location>
</feature>
<evidence type="ECO:0000256" key="6">
    <source>
        <dbReference type="ARBA" id="ARBA00022989"/>
    </source>
</evidence>
<feature type="transmembrane region" description="Helical" evidence="10">
    <location>
        <begin position="196"/>
        <end position="214"/>
    </location>
</feature>
<dbReference type="PANTHER" id="PTHR43373">
    <property type="entry name" value="NA(+)/H(+) ANTIPORTER SUBUNIT"/>
    <property type="match status" value="1"/>
</dbReference>
<sequence>MIASLMVLLGLTLAAVPLASRLLRRDAGWLLALPLLVAAGLAISVYSGSAIHTETYAWIPSLGADLDFRLDGLSMVFLMLVLLIGAGVLMYSTRYLHHRDGTFYFFICGFAAAMAMLVTTNDLVVFYVSWELTTLCSYFLIASSGEKGRRPAIRTLLVTVFGGLLLLTATVVMAVSTGTMKIDEIIAHGYWAEHPGVLTLVAVLLAGAAFTKSAQFPFQAWLPDSMVAIAPVSAYLHAAAMVKAGIYLILRYSPLVHEVQVWNVLLIACGGFTALFGAMTAVRRDDLKELLAYSTMSQLGLLVLTVGIGSEAAIMAAVVHTIAHACFKAALFMSVGIVEHEAGTRKYSELRTMRIDMLATKIIVAISATSMAGVPLLFGFVSKEGLITAIYEAPLPDTVVTMVLAVVVVTSMFTFAYSFRYILGVFGAPAGALEDREKAGEKVTTIKEASAAFWFVPGILSIVTLVGGLAPALFDALVSHAATAATGAEQHAHLAIFHGINIPLGLSALIITAGIVLVMYQRHLVNTLAAFNAPIQGTWVVDFLREQITEFGEKYVARASGTTSMRRHLALPMIAIMALGVVGLFTLGDIPPVPAERSENVDWIYTLLIALGVVATVKARSRLTTVVVISVVGFGMILWFFALGAADVAMTQLMVEFLTVCIMVLILHRLPDYYTPEKGAGQFWSMVLAGGMGITTMLGVLALSGHREKTDLAEYFLENTYKETGGHNIVNVILVDFRAFDTMGELTVLGMAGLAIASLLYTNKMLPIRQNLLDAASPVISGRLNSVFLRVTAKVVGPIIIVMSLALFFRGHMEPGGGFIAALVGASGFALLYLAAPANNEARIKFHYFTLIGLGIFVGAVTGLVGYFQGSFLTSIDFEIFGMHQSSAIFFDLGVYLSVMGVILGALNMLGLPQSDEEEVVQLDEHREARLEAMSRAERN</sequence>
<feature type="domain" description="NADH-Ubiquinone oxidoreductase (complex I) chain 5 N-terminal" evidence="12">
    <location>
        <begin position="59"/>
        <end position="106"/>
    </location>
</feature>
<evidence type="ECO:0000313" key="17">
    <source>
        <dbReference type="Proteomes" id="UP000515743"/>
    </source>
</evidence>
<protein>
    <submittedName>
        <fullName evidence="16">DUF4040 family protein</fullName>
    </submittedName>
</protein>
<keyword evidence="5 9" id="KW-0812">Transmembrane</keyword>
<feature type="transmembrane region" description="Helical" evidence="10">
    <location>
        <begin position="226"/>
        <end position="249"/>
    </location>
</feature>
<dbReference type="GO" id="GO:0015297">
    <property type="term" value="F:antiporter activity"/>
    <property type="evidence" value="ECO:0007669"/>
    <property type="project" value="UniProtKB-KW"/>
</dbReference>
<feature type="transmembrane region" description="Helical" evidence="10">
    <location>
        <begin position="494"/>
        <end position="520"/>
    </location>
</feature>
<feature type="transmembrane region" description="Helical" evidence="10">
    <location>
        <begin position="815"/>
        <end position="836"/>
    </location>
</feature>
<evidence type="ECO:0000256" key="9">
    <source>
        <dbReference type="RuleBase" id="RU000320"/>
    </source>
</evidence>
<feature type="transmembrane region" description="Helical" evidence="10">
    <location>
        <begin position="746"/>
        <end position="766"/>
    </location>
</feature>
<feature type="transmembrane region" description="Helical" evidence="10">
    <location>
        <begin position="569"/>
        <end position="588"/>
    </location>
</feature>
<evidence type="ECO:0000256" key="4">
    <source>
        <dbReference type="ARBA" id="ARBA00022475"/>
    </source>
</evidence>
<evidence type="ECO:0000259" key="12">
    <source>
        <dbReference type="Pfam" id="PF00662"/>
    </source>
</evidence>
<evidence type="ECO:0000259" key="13">
    <source>
        <dbReference type="Pfam" id="PF04039"/>
    </source>
</evidence>
<dbReference type="GO" id="GO:0006811">
    <property type="term" value="P:monoatomic ion transport"/>
    <property type="evidence" value="ECO:0007669"/>
    <property type="project" value="UniProtKB-KW"/>
</dbReference>
<name>A0A7G7CQD9_9CORY</name>
<evidence type="ECO:0000256" key="3">
    <source>
        <dbReference type="ARBA" id="ARBA00022449"/>
    </source>
</evidence>
<dbReference type="GO" id="GO:0005886">
    <property type="term" value="C:plasma membrane"/>
    <property type="evidence" value="ECO:0007669"/>
    <property type="project" value="UniProtKB-SubCell"/>
</dbReference>
<feature type="transmembrane region" description="Helical" evidence="10">
    <location>
        <begin position="398"/>
        <end position="419"/>
    </location>
</feature>
<feature type="transmembrane region" description="Helical" evidence="10">
    <location>
        <begin position="72"/>
        <end position="91"/>
    </location>
</feature>
<feature type="domain" description="Na+/H+ antiporter MnhB subunit-related protein" evidence="13">
    <location>
        <begin position="789"/>
        <end position="904"/>
    </location>
</feature>
<dbReference type="Pfam" id="PF00662">
    <property type="entry name" value="Proton_antipo_N"/>
    <property type="match status" value="1"/>
</dbReference>
<dbReference type="Pfam" id="PF00361">
    <property type="entry name" value="Proton_antipo_M"/>
    <property type="match status" value="1"/>
</dbReference>
<accession>A0A7G7CQD9</accession>
<evidence type="ECO:0000256" key="8">
    <source>
        <dbReference type="ARBA" id="ARBA00023136"/>
    </source>
</evidence>
<feature type="domain" description="MrpA C-terminal/MbhE" evidence="15">
    <location>
        <begin position="688"/>
        <end position="761"/>
    </location>
</feature>
<evidence type="ECO:0000313" key="16">
    <source>
        <dbReference type="EMBL" id="QNE89805.1"/>
    </source>
</evidence>
<dbReference type="Pfam" id="PF20501">
    <property type="entry name" value="MbhE"/>
    <property type="match status" value="1"/>
</dbReference>
<feature type="transmembrane region" description="Helical" evidence="10">
    <location>
        <begin position="888"/>
        <end position="907"/>
    </location>
</feature>
<gene>
    <name evidence="16" type="ORF">H0194_01755</name>
</gene>
<dbReference type="InterPro" id="IPR007182">
    <property type="entry name" value="MnhB"/>
</dbReference>
<evidence type="ECO:0000256" key="10">
    <source>
        <dbReference type="SAM" id="Phobius"/>
    </source>
</evidence>
<feature type="transmembrane region" description="Helical" evidence="10">
    <location>
        <begin position="155"/>
        <end position="176"/>
    </location>
</feature>
<evidence type="ECO:0000256" key="1">
    <source>
        <dbReference type="ARBA" id="ARBA00004651"/>
    </source>
</evidence>
<evidence type="ECO:0000256" key="5">
    <source>
        <dbReference type="ARBA" id="ARBA00022692"/>
    </source>
</evidence>
<feature type="transmembrane region" description="Helical" evidence="10">
    <location>
        <begin position="261"/>
        <end position="278"/>
    </location>
</feature>
<dbReference type="KEGG" id="cik:H0194_01755"/>
<dbReference type="NCBIfam" id="NF009290">
    <property type="entry name" value="PRK12650.1"/>
    <property type="match status" value="1"/>
</dbReference>
<dbReference type="InterPro" id="IPR046806">
    <property type="entry name" value="MrpA_C/MbhE"/>
</dbReference>
<feature type="transmembrane region" description="Helical" evidence="10">
    <location>
        <begin position="787"/>
        <end position="809"/>
    </location>
</feature>
<feature type="transmembrane region" description="Helical" evidence="10">
    <location>
        <begin position="626"/>
        <end position="646"/>
    </location>
</feature>
<keyword evidence="8 10" id="KW-0472">Membrane</keyword>
<keyword evidence="6 10" id="KW-1133">Transmembrane helix</keyword>
<organism evidence="16 17">
    <name type="scientific">Corynebacterium incognita</name>
    <dbReference type="NCBI Taxonomy" id="2754725"/>
    <lineage>
        <taxon>Bacteria</taxon>
        <taxon>Bacillati</taxon>
        <taxon>Actinomycetota</taxon>
        <taxon>Actinomycetes</taxon>
        <taxon>Mycobacteriales</taxon>
        <taxon>Corynebacteriaceae</taxon>
        <taxon>Corynebacterium</taxon>
    </lineage>
</organism>
<evidence type="ECO:0000259" key="15">
    <source>
        <dbReference type="Pfam" id="PF20501"/>
    </source>
</evidence>
<feature type="transmembrane region" description="Helical" evidence="10">
    <location>
        <begin position="358"/>
        <end position="378"/>
    </location>
</feature>